<keyword evidence="4" id="KW-0732">Signal</keyword>
<dbReference type="InParanoid" id="A0A7M7NJ96"/>
<evidence type="ECO:0000256" key="11">
    <source>
        <dbReference type="ARBA" id="ARBA00023180"/>
    </source>
</evidence>
<dbReference type="PANTHER" id="PTHR24026">
    <property type="entry name" value="FAT ATYPICAL CADHERIN-RELATED"/>
    <property type="match status" value="1"/>
</dbReference>
<dbReference type="GO" id="GO:0007156">
    <property type="term" value="P:homophilic cell adhesion via plasma membrane adhesion molecules"/>
    <property type="evidence" value="ECO:0007669"/>
    <property type="project" value="InterPro"/>
</dbReference>
<dbReference type="Pfam" id="PF23206">
    <property type="entry name" value="PCDH15_12th"/>
    <property type="match status" value="1"/>
</dbReference>
<feature type="compositionally biased region" description="Polar residues" evidence="13">
    <location>
        <begin position="1223"/>
        <end position="1235"/>
    </location>
</feature>
<evidence type="ECO:0000256" key="13">
    <source>
        <dbReference type="SAM" id="MobiDB-lite"/>
    </source>
</evidence>
<feature type="domain" description="Cadherin" evidence="15">
    <location>
        <begin position="1277"/>
        <end position="1390"/>
    </location>
</feature>
<keyword evidence="2" id="KW-0245">EGF-like domain</keyword>
<dbReference type="OMA" id="DHYILIV"/>
<evidence type="ECO:0000259" key="15">
    <source>
        <dbReference type="PROSITE" id="PS50268"/>
    </source>
</evidence>
<feature type="domain" description="Cadherin" evidence="15">
    <location>
        <begin position="157"/>
        <end position="257"/>
    </location>
</feature>
<dbReference type="Pfam" id="PF00028">
    <property type="entry name" value="Cadherin"/>
    <property type="match status" value="5"/>
</dbReference>
<dbReference type="GO" id="GO:0007155">
    <property type="term" value="P:cell adhesion"/>
    <property type="evidence" value="ECO:0000318"/>
    <property type="project" value="GO_Central"/>
</dbReference>
<feature type="domain" description="Cadherin" evidence="15">
    <location>
        <begin position="852"/>
        <end position="938"/>
    </location>
</feature>
<dbReference type="SMART" id="SM00112">
    <property type="entry name" value="CA"/>
    <property type="match status" value="9"/>
</dbReference>
<evidence type="ECO:0000256" key="10">
    <source>
        <dbReference type="ARBA" id="ARBA00023157"/>
    </source>
</evidence>
<dbReference type="FunFam" id="2.60.40.60:FF:000024">
    <property type="entry name" value="FAT atypical cadherin 3"/>
    <property type="match status" value="1"/>
</dbReference>
<accession>A0A7M7NJ96</accession>
<dbReference type="InterPro" id="IPR056989">
    <property type="entry name" value="PCDH15_12th_dom"/>
</dbReference>
<proteinExistence type="predicted"/>
<evidence type="ECO:0000313" key="17">
    <source>
        <dbReference type="Proteomes" id="UP000007110"/>
    </source>
</evidence>
<evidence type="ECO:0000256" key="8">
    <source>
        <dbReference type="ARBA" id="ARBA00022989"/>
    </source>
</evidence>
<keyword evidence="11" id="KW-0325">Glycoprotein</keyword>
<dbReference type="GO" id="GO:0005509">
    <property type="term" value="F:calcium ion binding"/>
    <property type="evidence" value="ECO:0007669"/>
    <property type="project" value="UniProtKB-UniRule"/>
</dbReference>
<dbReference type="CDD" id="cd11304">
    <property type="entry name" value="Cadherin_repeat"/>
    <property type="match status" value="9"/>
</dbReference>
<evidence type="ECO:0000256" key="14">
    <source>
        <dbReference type="SAM" id="Phobius"/>
    </source>
</evidence>
<evidence type="ECO:0000256" key="5">
    <source>
        <dbReference type="ARBA" id="ARBA00022737"/>
    </source>
</evidence>
<feature type="domain" description="Cadherin" evidence="15">
    <location>
        <begin position="1154"/>
        <end position="1276"/>
    </location>
</feature>
<feature type="transmembrane region" description="Helical" evidence="14">
    <location>
        <begin position="1498"/>
        <end position="1523"/>
    </location>
</feature>
<dbReference type="InterPro" id="IPR002126">
    <property type="entry name" value="Cadherin-like_dom"/>
</dbReference>
<feature type="domain" description="Cadherin" evidence="15">
    <location>
        <begin position="735"/>
        <end position="835"/>
    </location>
</feature>
<keyword evidence="9 14" id="KW-0472">Membrane</keyword>
<dbReference type="Proteomes" id="UP000007110">
    <property type="component" value="Unassembled WGS sequence"/>
</dbReference>
<evidence type="ECO:0000256" key="6">
    <source>
        <dbReference type="ARBA" id="ARBA00022837"/>
    </source>
</evidence>
<evidence type="ECO:0000256" key="7">
    <source>
        <dbReference type="ARBA" id="ARBA00022889"/>
    </source>
</evidence>
<keyword evidence="5" id="KW-0677">Repeat</keyword>
<dbReference type="InterPro" id="IPR015919">
    <property type="entry name" value="Cadherin-like_sf"/>
</dbReference>
<protein>
    <recommendedName>
        <fullName evidence="15">Cadherin domain-containing protein</fullName>
    </recommendedName>
</protein>
<keyword evidence="6 12" id="KW-0106">Calcium</keyword>
<feature type="domain" description="Cadherin" evidence="15">
    <location>
        <begin position="623"/>
        <end position="734"/>
    </location>
</feature>
<evidence type="ECO:0000313" key="16">
    <source>
        <dbReference type="EnsemblMetazoa" id="XP_030835700"/>
    </source>
</evidence>
<evidence type="ECO:0000256" key="12">
    <source>
        <dbReference type="PROSITE-ProRule" id="PRU00043"/>
    </source>
</evidence>
<dbReference type="GO" id="GO:0050839">
    <property type="term" value="F:cell adhesion molecule binding"/>
    <property type="evidence" value="ECO:0000318"/>
    <property type="project" value="GO_Central"/>
</dbReference>
<dbReference type="CTD" id="65217"/>
<keyword evidence="10" id="KW-1015">Disulfide bond</keyword>
<evidence type="ECO:0000256" key="1">
    <source>
        <dbReference type="ARBA" id="ARBA00004167"/>
    </source>
</evidence>
<feature type="region of interest" description="Disordered" evidence="13">
    <location>
        <begin position="1223"/>
        <end position="1243"/>
    </location>
</feature>
<dbReference type="GeneID" id="105438912"/>
<feature type="transmembrane region" description="Helical" evidence="14">
    <location>
        <begin position="113"/>
        <end position="131"/>
    </location>
</feature>
<evidence type="ECO:0000256" key="3">
    <source>
        <dbReference type="ARBA" id="ARBA00022692"/>
    </source>
</evidence>
<keyword evidence="8 14" id="KW-1133">Transmembrane helix</keyword>
<reference evidence="17" key="1">
    <citation type="submission" date="2015-02" db="EMBL/GenBank/DDBJ databases">
        <title>Genome sequencing for Strongylocentrotus purpuratus.</title>
        <authorList>
            <person name="Murali S."/>
            <person name="Liu Y."/>
            <person name="Vee V."/>
            <person name="English A."/>
            <person name="Wang M."/>
            <person name="Skinner E."/>
            <person name="Han Y."/>
            <person name="Muzny D.M."/>
            <person name="Worley K.C."/>
            <person name="Gibbs R.A."/>
        </authorList>
    </citation>
    <scope>NUCLEOTIDE SEQUENCE</scope>
</reference>
<dbReference type="GO" id="GO:0005886">
    <property type="term" value="C:plasma membrane"/>
    <property type="evidence" value="ECO:0000318"/>
    <property type="project" value="GO_Central"/>
</dbReference>
<keyword evidence="7" id="KW-0130">Cell adhesion</keyword>
<feature type="domain" description="Cadherin" evidence="15">
    <location>
        <begin position="378"/>
        <end position="488"/>
    </location>
</feature>
<dbReference type="InterPro" id="IPR020894">
    <property type="entry name" value="Cadherin_CS"/>
</dbReference>
<name>A0A7M7NJ96_STRPU</name>
<evidence type="ECO:0000256" key="4">
    <source>
        <dbReference type="ARBA" id="ARBA00022729"/>
    </source>
</evidence>
<comment type="subcellular location">
    <subcellularLocation>
        <location evidence="1">Membrane</location>
        <topology evidence="1">Single-pass membrane protein</topology>
    </subcellularLocation>
</comment>
<dbReference type="Gene3D" id="2.60.40.60">
    <property type="entry name" value="Cadherins"/>
    <property type="match status" value="11"/>
</dbReference>
<dbReference type="EnsemblMetazoa" id="XM_030979840">
    <property type="protein sequence ID" value="XP_030835700"/>
    <property type="gene ID" value="LOC105438912"/>
</dbReference>
<evidence type="ECO:0000256" key="2">
    <source>
        <dbReference type="ARBA" id="ARBA00022536"/>
    </source>
</evidence>
<dbReference type="OrthoDB" id="10029135at2759"/>
<dbReference type="KEGG" id="spu:105438912"/>
<reference evidence="16" key="2">
    <citation type="submission" date="2021-01" db="UniProtKB">
        <authorList>
            <consortium name="EnsemblMetazoa"/>
        </authorList>
    </citation>
    <scope>IDENTIFICATION</scope>
</reference>
<dbReference type="PRINTS" id="PR00205">
    <property type="entry name" value="CADHERIN"/>
</dbReference>
<feature type="domain" description="Cadherin" evidence="15">
    <location>
        <begin position="489"/>
        <end position="614"/>
    </location>
</feature>
<dbReference type="PROSITE" id="PS00232">
    <property type="entry name" value="CADHERIN_1"/>
    <property type="match status" value="5"/>
</dbReference>
<feature type="domain" description="Cadherin" evidence="15">
    <location>
        <begin position="939"/>
        <end position="1041"/>
    </location>
</feature>
<organism evidence="16 17">
    <name type="scientific">Strongylocentrotus purpuratus</name>
    <name type="common">Purple sea urchin</name>
    <dbReference type="NCBI Taxonomy" id="7668"/>
    <lineage>
        <taxon>Eukaryota</taxon>
        <taxon>Metazoa</taxon>
        <taxon>Echinodermata</taxon>
        <taxon>Eleutherozoa</taxon>
        <taxon>Echinozoa</taxon>
        <taxon>Echinoidea</taxon>
        <taxon>Euechinoidea</taxon>
        <taxon>Echinacea</taxon>
        <taxon>Camarodonta</taxon>
        <taxon>Echinidea</taxon>
        <taxon>Strongylocentrotidae</taxon>
        <taxon>Strongylocentrotus</taxon>
    </lineage>
</organism>
<dbReference type="PANTHER" id="PTHR24026:SF126">
    <property type="entry name" value="PROTOCADHERIN FAT 4"/>
    <property type="match status" value="1"/>
</dbReference>
<feature type="domain" description="Cadherin" evidence="15">
    <location>
        <begin position="258"/>
        <end position="369"/>
    </location>
</feature>
<dbReference type="FunFam" id="2.60.40.60:FF:000092">
    <property type="entry name" value="Protocadherin 8"/>
    <property type="match status" value="1"/>
</dbReference>
<keyword evidence="17" id="KW-1185">Reference proteome</keyword>
<dbReference type="PROSITE" id="PS50268">
    <property type="entry name" value="CADHERIN_2"/>
    <property type="match status" value="10"/>
</dbReference>
<evidence type="ECO:0000256" key="9">
    <source>
        <dbReference type="ARBA" id="ARBA00023136"/>
    </source>
</evidence>
<keyword evidence="3 14" id="KW-0812">Transmembrane</keyword>
<dbReference type="RefSeq" id="XP_030835700.1">
    <property type="nucleotide sequence ID" value="XM_030979840.1"/>
</dbReference>
<dbReference type="SUPFAM" id="SSF49313">
    <property type="entry name" value="Cadherin-like"/>
    <property type="match status" value="10"/>
</dbReference>
<sequence length="1581" mass="172786">MKEVQFNCHNNFFCSFVYLFSSHRFYNASLKRIGGKNNRRDCEKRGHVTMTRRENLLCSCVCSQCHGGRFSAPPNERPDPFRRRTEVGLSPANCRFTRTLFTKMATHQRLQGLKLHVLVLLAVLTFIGPTPTQAFDRQKRQIPGIGQECQRSDGLNTDPVIEFEISESNPAGTSIGFLPITGITGSSGSITLVVTQDNPSIFINVLTKQLMLVQTVDADPPNAVKSISLTVQCQTLINFNYDILIKVNDANDNTPFFIGAPYTVSVSEATAINEVIFAGIEADDNDGDNRNGQISFEIVPNQNDPMSNSYFDMPNTGKGEVTLLQSLDFETRQQWTVSIVAKDRGVVPRSSMATLTVTVLNADDQAPMFVGCNTTICTNVEYRASVLEKTPRLGPLQFSPNQIRVVNSSGGTVDPQSVTFSFTGGQPPQYSSFFSINPTTGQVNLLQQVRRSEYDVFSISVAATKGSSSSTATVIIEVTPINNFQPTFPNTTMTGYISENVIAGTRVTADSNGIVPLLIQATDPDLDQDEDPGLSYLLDDNSVFTLDLVGTNGVYLSYSGLSNTPLDAETQASYNVSIIARPTNTSGQFDASQQLPTLQVTILIRDLNDNSPEFQQNQYFDPVTNQYTVNLKDNAAFNTEVISIPVTDADATSLPPIIDHTFVSLPAIALFSVVQQNSDVIIRLISEGSLVIGSEYIIQLRASDSQAPQDLNKQSNVYVRIIIISGVNNRPPMFDQTSYSTSADENLPFNALVDTVRATDPDGEFITYSITSGNINNAFMTVDGANNGEIRVQGSLDREVLASYSLVVEASDGNLTASAVVLITINDVNDEPPVFSGADTFLILESISNELVGQVQATDQDQLNSANSAIIYSFLPEVPEFRIEPTTGRIFTTVGLDREQQDIYTLTVMARDTTTNPLSATLDIVIVVQDTNDNRPVFESAEYIIEVPENTPLQGFFAVQALDRDANAPLRYAITAGETNIFSIDPLTGNLSLLVPLDYENIGARSFYFEVTVTDVDGVNLTDVANITIVVTDVNDNIPSFEKTQYDVIALREYQIGDIVLANITVTDGDPAGSPNSELTFRFLPPSDLFEFTDPTQGNVYVIGDISNTTMWHNLTIVVSDGGDPANIAMVPLSILLRVEKPIFPENVIIVDDVMEEEEPGVVVAVIEAMANIGDVILYTIVNSTDPSAFTMNTTDNVATIYTNMTLDRELVENYSISVQANIQGATPDENNLPEQTGRRKRRQADLFSEVAEPTDPNVVYIYVNVADINDNGPYFLKENYYAGVSTVARVGTQVIAVEAFDDDEGENGVSTYSIVAVVQGEPLFRIDRATGIFSTTQSLEGEEAGSQFEYTVLAEDPNNNFTIAETMVKISLIDNSHRAILAGNIDPDLMRENQDALSEILSEALTADVYIEDVSQREVGNGLDPTGSDVLFYALDANGDPILGNDMVEILLSQNTSLNERYSTIVENKTITDIRRPTQPTTGPGVSPDGNGPTVEAIALICLACVLFICVVIAIGVVIISWKKREMEKDKAGRMYLPSMYNTFNPYGNGEDLEMAQCPDKAFLPSTSNPVYYEDQSNQA</sequence>